<dbReference type="SMART" id="SM00181">
    <property type="entry name" value="EGF"/>
    <property type="match status" value="4"/>
</dbReference>
<evidence type="ECO:0000256" key="5">
    <source>
        <dbReference type="SAM" id="SignalP"/>
    </source>
</evidence>
<evidence type="ECO:0000256" key="4">
    <source>
        <dbReference type="PROSITE-ProRule" id="PRU00076"/>
    </source>
</evidence>
<sequence length="645" mass="66697">MKLALLALAATTAHAACPNSCSGHGTCGADDTCTCYQDWVMGDQDGGDCSDRRCPYQVAWSAGPDKTGNIHTYAECAGVGVCDRGSGDCECFEGYAGRGCGLQTCPNDCSGHGKCVYAEDVTFGTVYGDYAGVPDANGNIVANGIGVGAAKVPQMPNWDSGKVRMCVCEPGYTDIDCSRRMCPQGNDVMDERNNLDQARKNQTQTVTLIGAGALGDGIAKDGATQCGAASDETITDACFADLFDKSFALTFTSKLNQSYTTKPIIVTSIATAAVQGLYDLGAISAATRDDLLAIGAGVQYLVDTGATSPFTGLAYQQVEADLFVAAGRATAPLTTSLAVKTALHELPNYVIDDCDVTCTYEWAAGVSTYYPSVKCEVEFTGSSVAGPQYLLEVEADKCGSGCTPQLSDPVQLKSALVASTAAEYFKAPPPTETTIATGNAATNGGAVSDTDIDVTLNTGGLGAVVNSYIRIGSEVMVVTNVATNKLTVIRAQDGTTAVAHADGAKVYLLAESEVDNGAGYTASDTTIAVDPNTGGLGAAANDYILIGSEVLKVTGVSTNDLTVLRGQVGTTAATIADGTKVYLLGSSAPQLSAHPDILSSVKETVQADYNSFECGRRGKCDYSSGECECFEGYMGDRCQTQTALI</sequence>
<dbReference type="PANTHER" id="PTHR11219">
    <property type="entry name" value="TENEURIN AND N-ACETYLGLUCOSAMINE-1-PHOSPHODIESTER ALPHA-N-ACETYLGLUCOSAMINIDASE"/>
    <property type="match status" value="1"/>
</dbReference>
<evidence type="ECO:0000259" key="6">
    <source>
        <dbReference type="PROSITE" id="PS50026"/>
    </source>
</evidence>
<keyword evidence="8" id="KW-1185">Reference proteome</keyword>
<dbReference type="OrthoDB" id="6130531at2759"/>
<dbReference type="InterPro" id="IPR000742">
    <property type="entry name" value="EGF"/>
</dbReference>
<comment type="caution">
    <text evidence="7">The sequence shown here is derived from an EMBL/GenBank/DDBJ whole genome shotgun (WGS) entry which is preliminary data.</text>
</comment>
<protein>
    <recommendedName>
        <fullName evidence="6">EGF-like domain-containing protein</fullName>
    </recommendedName>
</protein>
<keyword evidence="2" id="KW-0677">Repeat</keyword>
<dbReference type="PROSITE" id="PS01186">
    <property type="entry name" value="EGF_2"/>
    <property type="match status" value="2"/>
</dbReference>
<dbReference type="PRINTS" id="PR00011">
    <property type="entry name" value="EGFLAMININ"/>
</dbReference>
<keyword evidence="1 4" id="KW-0245">EGF-like domain</keyword>
<feature type="domain" description="EGF-like" evidence="6">
    <location>
        <begin position="606"/>
        <end position="639"/>
    </location>
</feature>
<evidence type="ECO:0000256" key="1">
    <source>
        <dbReference type="ARBA" id="ARBA00022536"/>
    </source>
</evidence>
<keyword evidence="5" id="KW-0732">Signal</keyword>
<evidence type="ECO:0000256" key="3">
    <source>
        <dbReference type="ARBA" id="ARBA00023157"/>
    </source>
</evidence>
<evidence type="ECO:0000313" key="7">
    <source>
        <dbReference type="EMBL" id="CAH0377305.1"/>
    </source>
</evidence>
<feature type="chain" id="PRO_5035146081" description="EGF-like domain-containing protein" evidence="5">
    <location>
        <begin position="16"/>
        <end position="645"/>
    </location>
</feature>
<dbReference type="Proteomes" id="UP000789595">
    <property type="component" value="Unassembled WGS sequence"/>
</dbReference>
<keyword evidence="3 4" id="KW-1015">Disulfide bond</keyword>
<dbReference type="InterPro" id="IPR051216">
    <property type="entry name" value="Teneurin"/>
</dbReference>
<reference evidence="7" key="1">
    <citation type="submission" date="2021-11" db="EMBL/GenBank/DDBJ databases">
        <authorList>
            <consortium name="Genoscope - CEA"/>
            <person name="William W."/>
        </authorList>
    </citation>
    <scope>NUCLEOTIDE SEQUENCE</scope>
</reference>
<dbReference type="EMBL" id="CAKKNE010000005">
    <property type="protein sequence ID" value="CAH0377305.1"/>
    <property type="molecule type" value="Genomic_DNA"/>
</dbReference>
<name>A0A8J2T0B3_9STRA</name>
<feature type="signal peptide" evidence="5">
    <location>
        <begin position="1"/>
        <end position="15"/>
    </location>
</feature>
<dbReference type="AlphaFoldDB" id="A0A8J2T0B3"/>
<feature type="disulfide bond" evidence="4">
    <location>
        <begin position="629"/>
        <end position="638"/>
    </location>
</feature>
<dbReference type="PANTHER" id="PTHR11219:SF69">
    <property type="entry name" value="TENEURIN-A"/>
    <property type="match status" value="1"/>
</dbReference>
<evidence type="ECO:0000313" key="8">
    <source>
        <dbReference type="Proteomes" id="UP000789595"/>
    </source>
</evidence>
<gene>
    <name evidence="7" type="ORF">PECAL_5P18660</name>
</gene>
<organism evidence="7 8">
    <name type="scientific">Pelagomonas calceolata</name>
    <dbReference type="NCBI Taxonomy" id="35677"/>
    <lineage>
        <taxon>Eukaryota</taxon>
        <taxon>Sar</taxon>
        <taxon>Stramenopiles</taxon>
        <taxon>Ochrophyta</taxon>
        <taxon>Pelagophyceae</taxon>
        <taxon>Pelagomonadales</taxon>
        <taxon>Pelagomonadaceae</taxon>
        <taxon>Pelagomonas</taxon>
    </lineage>
</organism>
<evidence type="ECO:0000256" key="2">
    <source>
        <dbReference type="ARBA" id="ARBA00022737"/>
    </source>
</evidence>
<dbReference type="PROSITE" id="PS50026">
    <property type="entry name" value="EGF_3"/>
    <property type="match status" value="1"/>
</dbReference>
<comment type="caution">
    <text evidence="4">Lacks conserved residue(s) required for the propagation of feature annotation.</text>
</comment>
<proteinExistence type="predicted"/>
<dbReference type="PROSITE" id="PS00022">
    <property type="entry name" value="EGF_1"/>
    <property type="match status" value="2"/>
</dbReference>
<accession>A0A8J2T0B3</accession>